<dbReference type="RefSeq" id="WP_136260102.1">
    <property type="nucleotide sequence ID" value="NZ_MWIO01000090.1"/>
</dbReference>
<proteinExistence type="predicted"/>
<evidence type="ECO:0000313" key="2">
    <source>
        <dbReference type="Proteomes" id="UP000306317"/>
    </source>
</evidence>
<dbReference type="EMBL" id="MWIO01000090">
    <property type="protein sequence ID" value="THD03716.1"/>
    <property type="molecule type" value="Genomic_DNA"/>
</dbReference>
<accession>A0A4S3K6G4</accession>
<reference evidence="1 2" key="1">
    <citation type="submission" date="2017-02" db="EMBL/GenBank/DDBJ databases">
        <title>Whole genome sequencing of Rhodanobacter lindaniclasticus DSM 17932.</title>
        <authorList>
            <person name="Kumar S."/>
            <person name="Patil P."/>
            <person name="Patil P.B."/>
        </authorList>
    </citation>
    <scope>NUCLEOTIDE SEQUENCE [LARGE SCALE GENOMIC DNA]</scope>
    <source>
        <strain evidence="1 2">DSM 17932</strain>
    </source>
</reference>
<gene>
    <name evidence="1" type="ORF">B1991_18215</name>
</gene>
<dbReference type="AlphaFoldDB" id="A0A4S3K6G4"/>
<organism evidence="1 2">
    <name type="scientific">Rhodanobacter lindaniclasticus</name>
    <dbReference type="NCBI Taxonomy" id="75310"/>
    <lineage>
        <taxon>Bacteria</taxon>
        <taxon>Pseudomonadati</taxon>
        <taxon>Pseudomonadota</taxon>
        <taxon>Gammaproteobacteria</taxon>
        <taxon>Lysobacterales</taxon>
        <taxon>Rhodanobacteraceae</taxon>
        <taxon>Rhodanobacter</taxon>
    </lineage>
</organism>
<name>A0A4S3K6G4_9GAMM</name>
<comment type="caution">
    <text evidence="1">The sequence shown here is derived from an EMBL/GenBank/DDBJ whole genome shotgun (WGS) entry which is preliminary data.</text>
</comment>
<keyword evidence="2" id="KW-1185">Reference proteome</keyword>
<evidence type="ECO:0000313" key="1">
    <source>
        <dbReference type="EMBL" id="THD03716.1"/>
    </source>
</evidence>
<sequence length="126" mass="13213">MARSTETASLILKADATQITKGSEALDKLTVSADGAQKSVEKLGETEEQAAKRIKDMVASSMEQVRQQNASIASGQRHVQMTDAQRAAVDKLKASTNSQADISARGAALLAAEDRARKAATVGVAE</sequence>
<protein>
    <submittedName>
        <fullName evidence="1">Uncharacterized protein</fullName>
    </submittedName>
</protein>
<dbReference type="Proteomes" id="UP000306317">
    <property type="component" value="Unassembled WGS sequence"/>
</dbReference>